<sequence length="254" mass="28470">MKFLLIIFCLLLLYSVIIEPNILTVKHLKIKSEKLSGLKLVFASDFHFKPYEIYRLKRLVRAVNKQQADIILLGGDYVNGHKKGANLNIEIIAKEFAKMHSKYGTFAVMGNHDGWQGRREIIELFEQNGIEVLENKNKNFETFTVAGVEDLQTANPDIEKAIAGAKNPVILLTHTPDIIEKLPQNAILTLAGHTHGGQVVLHKPLVVPSKYGTKYAYGFFETKGGKLFVSKGLGTSILPLRFNCLPEIVVIEFE</sequence>
<protein>
    <submittedName>
        <fullName evidence="2">Metallophosphoesterase</fullName>
    </submittedName>
</protein>
<name>A0A9D9DPF1_9BACT</name>
<dbReference type="SUPFAM" id="SSF56300">
    <property type="entry name" value="Metallo-dependent phosphatases"/>
    <property type="match status" value="1"/>
</dbReference>
<comment type="caution">
    <text evidence="2">The sequence shown here is derived from an EMBL/GenBank/DDBJ whole genome shotgun (WGS) entry which is preliminary data.</text>
</comment>
<evidence type="ECO:0000313" key="2">
    <source>
        <dbReference type="EMBL" id="MBO8430902.1"/>
    </source>
</evidence>
<organism evidence="2 3">
    <name type="scientific">Candidatus Scatousia excrementipullorum</name>
    <dbReference type="NCBI Taxonomy" id="2840936"/>
    <lineage>
        <taxon>Bacteria</taxon>
        <taxon>Candidatus Scatousia</taxon>
    </lineage>
</organism>
<dbReference type="InterPro" id="IPR051158">
    <property type="entry name" value="Metallophosphoesterase_sf"/>
</dbReference>
<evidence type="ECO:0000259" key="1">
    <source>
        <dbReference type="Pfam" id="PF00149"/>
    </source>
</evidence>
<accession>A0A9D9DPF1</accession>
<dbReference type="PANTHER" id="PTHR31302:SF0">
    <property type="entry name" value="TRANSMEMBRANE PROTEIN WITH METALLOPHOSPHOESTERASE DOMAIN"/>
    <property type="match status" value="1"/>
</dbReference>
<reference evidence="2" key="2">
    <citation type="journal article" date="2021" name="PeerJ">
        <title>Extensive microbial diversity within the chicken gut microbiome revealed by metagenomics and culture.</title>
        <authorList>
            <person name="Gilroy R."/>
            <person name="Ravi A."/>
            <person name="Getino M."/>
            <person name="Pursley I."/>
            <person name="Horton D.L."/>
            <person name="Alikhan N.F."/>
            <person name="Baker D."/>
            <person name="Gharbi K."/>
            <person name="Hall N."/>
            <person name="Watson M."/>
            <person name="Adriaenssens E.M."/>
            <person name="Foster-Nyarko E."/>
            <person name="Jarju S."/>
            <person name="Secka A."/>
            <person name="Antonio M."/>
            <person name="Oren A."/>
            <person name="Chaudhuri R.R."/>
            <person name="La Ragione R."/>
            <person name="Hildebrand F."/>
            <person name="Pallen M.J."/>
        </authorList>
    </citation>
    <scope>NUCLEOTIDE SEQUENCE</scope>
    <source>
        <strain evidence="2">10192</strain>
    </source>
</reference>
<evidence type="ECO:0000313" key="3">
    <source>
        <dbReference type="Proteomes" id="UP000823632"/>
    </source>
</evidence>
<feature type="domain" description="Calcineurin-like phosphoesterase" evidence="1">
    <location>
        <begin position="39"/>
        <end position="195"/>
    </location>
</feature>
<dbReference type="PANTHER" id="PTHR31302">
    <property type="entry name" value="TRANSMEMBRANE PROTEIN WITH METALLOPHOSPHOESTERASE DOMAIN-RELATED"/>
    <property type="match status" value="1"/>
</dbReference>
<dbReference type="Proteomes" id="UP000823632">
    <property type="component" value="Unassembled WGS sequence"/>
</dbReference>
<dbReference type="AlphaFoldDB" id="A0A9D9DPF1"/>
<proteinExistence type="predicted"/>
<reference evidence="2" key="1">
    <citation type="submission" date="2020-10" db="EMBL/GenBank/DDBJ databases">
        <authorList>
            <person name="Gilroy R."/>
        </authorList>
    </citation>
    <scope>NUCLEOTIDE SEQUENCE</scope>
    <source>
        <strain evidence="2">10192</strain>
    </source>
</reference>
<dbReference type="GO" id="GO:0016787">
    <property type="term" value="F:hydrolase activity"/>
    <property type="evidence" value="ECO:0007669"/>
    <property type="project" value="InterPro"/>
</dbReference>
<dbReference type="Pfam" id="PF00149">
    <property type="entry name" value="Metallophos"/>
    <property type="match status" value="1"/>
</dbReference>
<dbReference type="InterPro" id="IPR004843">
    <property type="entry name" value="Calcineurin-like_PHP"/>
</dbReference>
<dbReference type="InterPro" id="IPR029052">
    <property type="entry name" value="Metallo-depent_PP-like"/>
</dbReference>
<gene>
    <name evidence="2" type="ORF">IAC76_05895</name>
</gene>
<dbReference type="Gene3D" id="3.60.21.10">
    <property type="match status" value="1"/>
</dbReference>
<dbReference type="CDD" id="cd07385">
    <property type="entry name" value="MPP_YkuE_C"/>
    <property type="match status" value="1"/>
</dbReference>
<dbReference type="EMBL" id="JADIND010000124">
    <property type="protein sequence ID" value="MBO8430902.1"/>
    <property type="molecule type" value="Genomic_DNA"/>
</dbReference>